<keyword evidence="4 8" id="KW-0812">Transmembrane</keyword>
<sequence length="191" mass="20653">MMLATFGLVFLIVMVITRTLAGSVIVLITVVLSFLGSLGLAAFIWETLIGIELHWLTLPIAFIVLVGVGCDYNLLLLSRYREELHAGIRTGLIRTIAGSGNVAVTAAFVLAGTMLAMLSSDVVNIGQAGSTICIGLIFDMMIVRLFLVMPLARILGPWFWWPQKLPAREPAQFRDVPGGGPRSDEKVDTPA</sequence>
<dbReference type="InterPro" id="IPR050545">
    <property type="entry name" value="Mycobact_MmpL"/>
</dbReference>
<evidence type="ECO:0000256" key="7">
    <source>
        <dbReference type="SAM" id="MobiDB-lite"/>
    </source>
</evidence>
<organism evidence="10 11">
    <name type="scientific">Mycobacteroides immunogenum</name>
    <dbReference type="NCBI Taxonomy" id="83262"/>
    <lineage>
        <taxon>Bacteria</taxon>
        <taxon>Bacillati</taxon>
        <taxon>Actinomycetota</taxon>
        <taxon>Actinomycetes</taxon>
        <taxon>Mycobacteriales</taxon>
        <taxon>Mycobacteriaceae</taxon>
        <taxon>Mycobacteroides</taxon>
    </lineage>
</organism>
<comment type="caution">
    <text evidence="10">The sequence shown here is derived from an EMBL/GenBank/DDBJ whole genome shotgun (WGS) entry which is preliminary data.</text>
</comment>
<dbReference type="Pfam" id="PF03176">
    <property type="entry name" value="MMPL"/>
    <property type="match status" value="1"/>
</dbReference>
<dbReference type="EMBL" id="LQYE01000008">
    <property type="protein sequence ID" value="OAT69270.1"/>
    <property type="molecule type" value="Genomic_DNA"/>
</dbReference>
<name>A0A179VBN1_9MYCO</name>
<accession>A0A179VBN1</accession>
<evidence type="ECO:0000256" key="5">
    <source>
        <dbReference type="ARBA" id="ARBA00022989"/>
    </source>
</evidence>
<keyword evidence="6 8" id="KW-0472">Membrane</keyword>
<gene>
    <name evidence="10" type="ORF">AWB85_22590</name>
</gene>
<proteinExistence type="inferred from homology"/>
<dbReference type="Proteomes" id="UP000186919">
    <property type="component" value="Unassembled WGS sequence"/>
</dbReference>
<dbReference type="PANTHER" id="PTHR33406">
    <property type="entry name" value="MEMBRANE PROTEIN MJ1562-RELATED"/>
    <property type="match status" value="1"/>
</dbReference>
<reference evidence="10 11" key="1">
    <citation type="submission" date="2016-01" db="EMBL/GenBank/DDBJ databases">
        <title>Mycobacterium immunogenum strain CD11_6 genome sequencing and assembly.</title>
        <authorList>
            <person name="Kaur G."/>
            <person name="Nair G.R."/>
            <person name="Mayilraj S."/>
        </authorList>
    </citation>
    <scope>NUCLEOTIDE SEQUENCE [LARGE SCALE GENOMIC DNA]</scope>
    <source>
        <strain evidence="10 11">CD11-6</strain>
    </source>
</reference>
<feature type="transmembrane region" description="Helical" evidence="8">
    <location>
        <begin position="31"/>
        <end position="49"/>
    </location>
</feature>
<evidence type="ECO:0000256" key="1">
    <source>
        <dbReference type="ARBA" id="ARBA00004651"/>
    </source>
</evidence>
<feature type="transmembrane region" description="Helical" evidence="8">
    <location>
        <begin position="130"/>
        <end position="152"/>
    </location>
</feature>
<evidence type="ECO:0000256" key="6">
    <source>
        <dbReference type="ARBA" id="ARBA00023136"/>
    </source>
</evidence>
<feature type="transmembrane region" description="Helical" evidence="8">
    <location>
        <begin position="56"/>
        <end position="76"/>
    </location>
</feature>
<dbReference type="InterPro" id="IPR004869">
    <property type="entry name" value="MMPL_dom"/>
</dbReference>
<evidence type="ECO:0000256" key="2">
    <source>
        <dbReference type="ARBA" id="ARBA00010157"/>
    </source>
</evidence>
<dbReference type="PANTHER" id="PTHR33406:SF6">
    <property type="entry name" value="MEMBRANE PROTEIN YDGH-RELATED"/>
    <property type="match status" value="1"/>
</dbReference>
<comment type="subcellular location">
    <subcellularLocation>
        <location evidence="1">Cell membrane</location>
        <topology evidence="1">Multi-pass membrane protein</topology>
    </subcellularLocation>
</comment>
<evidence type="ECO:0000256" key="4">
    <source>
        <dbReference type="ARBA" id="ARBA00022692"/>
    </source>
</evidence>
<dbReference type="Gene3D" id="1.20.1640.10">
    <property type="entry name" value="Multidrug efflux transporter AcrB transmembrane domain"/>
    <property type="match status" value="1"/>
</dbReference>
<feature type="domain" description="Membrane transport protein MMPL" evidence="9">
    <location>
        <begin position="3"/>
        <end position="164"/>
    </location>
</feature>
<feature type="transmembrane region" description="Helical" evidence="8">
    <location>
        <begin position="96"/>
        <end position="118"/>
    </location>
</feature>
<keyword evidence="5 8" id="KW-1133">Transmembrane helix</keyword>
<evidence type="ECO:0000256" key="3">
    <source>
        <dbReference type="ARBA" id="ARBA00022475"/>
    </source>
</evidence>
<evidence type="ECO:0000256" key="8">
    <source>
        <dbReference type="SAM" id="Phobius"/>
    </source>
</evidence>
<keyword evidence="3" id="KW-1003">Cell membrane</keyword>
<dbReference type="GO" id="GO:0005886">
    <property type="term" value="C:plasma membrane"/>
    <property type="evidence" value="ECO:0007669"/>
    <property type="project" value="UniProtKB-SubCell"/>
</dbReference>
<evidence type="ECO:0000313" key="10">
    <source>
        <dbReference type="EMBL" id="OAT69270.1"/>
    </source>
</evidence>
<comment type="similarity">
    <text evidence="2">Belongs to the resistance-nodulation-cell division (RND) (TC 2.A.6) family. MmpL subfamily.</text>
</comment>
<evidence type="ECO:0000313" key="11">
    <source>
        <dbReference type="Proteomes" id="UP000186919"/>
    </source>
</evidence>
<dbReference type="AlphaFoldDB" id="A0A179VBN1"/>
<evidence type="ECO:0000259" key="9">
    <source>
        <dbReference type="Pfam" id="PF03176"/>
    </source>
</evidence>
<dbReference type="SUPFAM" id="SSF82866">
    <property type="entry name" value="Multidrug efflux transporter AcrB transmembrane domain"/>
    <property type="match status" value="1"/>
</dbReference>
<feature type="compositionally biased region" description="Basic and acidic residues" evidence="7">
    <location>
        <begin position="182"/>
        <end position="191"/>
    </location>
</feature>
<protein>
    <recommendedName>
        <fullName evidence="9">Membrane transport protein MMPL domain-containing protein</fullName>
    </recommendedName>
</protein>
<feature type="region of interest" description="Disordered" evidence="7">
    <location>
        <begin position="172"/>
        <end position="191"/>
    </location>
</feature>